<keyword evidence="3" id="KW-1185">Reference proteome</keyword>
<sequence length="61" mass="6459">MLGIMASFFNFMGFNGAEAPFGVGGDGSEQRELDTESISSTPIYLNSRDTSPKRLKGLVGG</sequence>
<evidence type="ECO:0000313" key="3">
    <source>
        <dbReference type="Proteomes" id="UP000632195"/>
    </source>
</evidence>
<name>A0AA37BSF9_9ARCH</name>
<comment type="caution">
    <text evidence="2">The sequence shown here is derived from an EMBL/GenBank/DDBJ whole genome shotgun (WGS) entry which is preliminary data.</text>
</comment>
<evidence type="ECO:0000256" key="1">
    <source>
        <dbReference type="SAM" id="MobiDB-lite"/>
    </source>
</evidence>
<proteinExistence type="predicted"/>
<dbReference type="EMBL" id="BMNY01000003">
    <property type="protein sequence ID" value="GGM78661.1"/>
    <property type="molecule type" value="Genomic_DNA"/>
</dbReference>
<feature type="compositionally biased region" description="Polar residues" evidence="1">
    <location>
        <begin position="36"/>
        <end position="49"/>
    </location>
</feature>
<dbReference type="AlphaFoldDB" id="A0AA37BSF9"/>
<dbReference type="Proteomes" id="UP000632195">
    <property type="component" value="Unassembled WGS sequence"/>
</dbReference>
<organism evidence="2 3">
    <name type="scientific">Thermogymnomonas acidicola</name>
    <dbReference type="NCBI Taxonomy" id="399579"/>
    <lineage>
        <taxon>Archaea</taxon>
        <taxon>Methanobacteriati</taxon>
        <taxon>Thermoplasmatota</taxon>
        <taxon>Thermoplasmata</taxon>
        <taxon>Thermoplasmatales</taxon>
        <taxon>Thermogymnomonas</taxon>
    </lineage>
</organism>
<reference evidence="2" key="1">
    <citation type="journal article" date="2014" name="Int. J. Syst. Evol. Microbiol.">
        <title>Complete genome sequence of Corynebacterium casei LMG S-19264T (=DSM 44701T), isolated from a smear-ripened cheese.</title>
        <authorList>
            <consortium name="US DOE Joint Genome Institute (JGI-PGF)"/>
            <person name="Walter F."/>
            <person name="Albersmeier A."/>
            <person name="Kalinowski J."/>
            <person name="Ruckert C."/>
        </authorList>
    </citation>
    <scope>NUCLEOTIDE SEQUENCE</scope>
    <source>
        <strain evidence="2">JCM 13583</strain>
    </source>
</reference>
<evidence type="ECO:0000313" key="2">
    <source>
        <dbReference type="EMBL" id="GGM78661.1"/>
    </source>
</evidence>
<accession>A0AA37BSF9</accession>
<feature type="region of interest" description="Disordered" evidence="1">
    <location>
        <begin position="22"/>
        <end position="61"/>
    </location>
</feature>
<reference evidence="2" key="2">
    <citation type="submission" date="2022-09" db="EMBL/GenBank/DDBJ databases">
        <authorList>
            <person name="Sun Q."/>
            <person name="Ohkuma M."/>
        </authorList>
    </citation>
    <scope>NUCLEOTIDE SEQUENCE</scope>
    <source>
        <strain evidence="2">JCM 13583</strain>
    </source>
</reference>
<protein>
    <submittedName>
        <fullName evidence="2">Uncharacterized protein</fullName>
    </submittedName>
</protein>
<gene>
    <name evidence="2" type="ORF">GCM10007108_16060</name>
</gene>